<comment type="caution">
    <text evidence="2">The sequence shown here is derived from an EMBL/GenBank/DDBJ whole genome shotgun (WGS) entry which is preliminary data.</text>
</comment>
<protein>
    <submittedName>
        <fullName evidence="2">Uncharacterized protein</fullName>
    </submittedName>
</protein>
<evidence type="ECO:0000313" key="2">
    <source>
        <dbReference type="EMBL" id="KAL0569775.1"/>
    </source>
</evidence>
<keyword evidence="1" id="KW-0812">Transmembrane</keyword>
<organism evidence="2 3">
    <name type="scientific">Marasmius crinis-equi</name>
    <dbReference type="NCBI Taxonomy" id="585013"/>
    <lineage>
        <taxon>Eukaryota</taxon>
        <taxon>Fungi</taxon>
        <taxon>Dikarya</taxon>
        <taxon>Basidiomycota</taxon>
        <taxon>Agaricomycotina</taxon>
        <taxon>Agaricomycetes</taxon>
        <taxon>Agaricomycetidae</taxon>
        <taxon>Agaricales</taxon>
        <taxon>Marasmiineae</taxon>
        <taxon>Marasmiaceae</taxon>
        <taxon>Marasmius</taxon>
    </lineage>
</organism>
<proteinExistence type="predicted"/>
<evidence type="ECO:0000313" key="3">
    <source>
        <dbReference type="Proteomes" id="UP001465976"/>
    </source>
</evidence>
<keyword evidence="1" id="KW-0472">Membrane</keyword>
<accession>A0ABR3F3H7</accession>
<name>A0ABR3F3H7_9AGAR</name>
<reference evidence="2 3" key="1">
    <citation type="submission" date="2024-02" db="EMBL/GenBank/DDBJ databases">
        <title>A draft genome for the cacao thread blight pathogen Marasmius crinis-equi.</title>
        <authorList>
            <person name="Cohen S.P."/>
            <person name="Baruah I.K."/>
            <person name="Amoako-Attah I."/>
            <person name="Bukari Y."/>
            <person name="Meinhardt L.W."/>
            <person name="Bailey B.A."/>
        </authorList>
    </citation>
    <scope>NUCLEOTIDE SEQUENCE [LARGE SCALE GENOMIC DNA]</scope>
    <source>
        <strain evidence="2 3">GH-76</strain>
    </source>
</reference>
<dbReference type="Proteomes" id="UP001465976">
    <property type="component" value="Unassembled WGS sequence"/>
</dbReference>
<gene>
    <name evidence="2" type="ORF">V5O48_012186</name>
</gene>
<evidence type="ECO:0000256" key="1">
    <source>
        <dbReference type="SAM" id="Phobius"/>
    </source>
</evidence>
<sequence>MIQLLTGYWLFLTVVEIAKTIRLHLLEEKLPNTTHTSKYPSSDQLLDNVVLLALYALFLLLELVALVRSRGQKPVPFELRGLRERSNDSVA</sequence>
<keyword evidence="1" id="KW-1133">Transmembrane helix</keyword>
<dbReference type="EMBL" id="JBAHYK010001054">
    <property type="protein sequence ID" value="KAL0569775.1"/>
    <property type="molecule type" value="Genomic_DNA"/>
</dbReference>
<feature type="transmembrane region" description="Helical" evidence="1">
    <location>
        <begin position="49"/>
        <end position="67"/>
    </location>
</feature>
<keyword evidence="3" id="KW-1185">Reference proteome</keyword>